<keyword evidence="3 9" id="KW-0645">Protease</keyword>
<proteinExistence type="inferred from homology"/>
<evidence type="ECO:0000256" key="8">
    <source>
        <dbReference type="SAM" id="Phobius"/>
    </source>
</evidence>
<keyword evidence="10" id="KW-1185">Reference proteome</keyword>
<keyword evidence="6 8" id="KW-1133">Transmembrane helix</keyword>
<dbReference type="Proteomes" id="UP000288603">
    <property type="component" value="Unassembled WGS sequence"/>
</dbReference>
<keyword evidence="5" id="KW-0378">Hydrolase</keyword>
<dbReference type="Gene3D" id="2.40.10.10">
    <property type="entry name" value="Trypsin-like serine proteases"/>
    <property type="match status" value="2"/>
</dbReference>
<feature type="transmembrane region" description="Helical" evidence="8">
    <location>
        <begin position="39"/>
        <end position="59"/>
    </location>
</feature>
<dbReference type="InterPro" id="IPR043504">
    <property type="entry name" value="Peptidase_S1_PA_chymotrypsin"/>
</dbReference>
<dbReference type="AlphaFoldDB" id="A0A3S4C2N6"/>
<reference evidence="9 10" key="1">
    <citation type="submission" date="2018-12" db="EMBL/GenBank/DDBJ databases">
        <authorList>
            <person name="Li F."/>
        </authorList>
    </citation>
    <scope>NUCLEOTIDE SEQUENCE [LARGE SCALE GENOMIC DNA]</scope>
    <source>
        <strain evidence="9 10">8H24J-4-2</strain>
    </source>
</reference>
<keyword evidence="7 8" id="KW-0472">Membrane</keyword>
<dbReference type="GO" id="GO:0004252">
    <property type="term" value="F:serine-type endopeptidase activity"/>
    <property type="evidence" value="ECO:0007669"/>
    <property type="project" value="InterPro"/>
</dbReference>
<comment type="subcellular location">
    <subcellularLocation>
        <location evidence="1">Membrane</location>
        <topology evidence="1">Multi-pass membrane protein</topology>
    </subcellularLocation>
</comment>
<protein>
    <submittedName>
        <fullName evidence="9">Serine protease</fullName>
    </submittedName>
</protein>
<dbReference type="GO" id="GO:0016020">
    <property type="term" value="C:membrane"/>
    <property type="evidence" value="ECO:0007669"/>
    <property type="project" value="UniProtKB-SubCell"/>
</dbReference>
<dbReference type="InterPro" id="IPR001940">
    <property type="entry name" value="Peptidase_S1C"/>
</dbReference>
<dbReference type="PANTHER" id="PTHR43343:SF3">
    <property type="entry name" value="PROTEASE DO-LIKE 8, CHLOROPLASTIC"/>
    <property type="match status" value="1"/>
</dbReference>
<dbReference type="PRINTS" id="PR00834">
    <property type="entry name" value="PROTEASES2C"/>
</dbReference>
<dbReference type="RefSeq" id="WP_128499017.1">
    <property type="nucleotide sequence ID" value="NZ_RZNC01000003.1"/>
</dbReference>
<dbReference type="Pfam" id="PF13365">
    <property type="entry name" value="Trypsin_2"/>
    <property type="match status" value="1"/>
</dbReference>
<name>A0A3S4C2N6_9MICO</name>
<dbReference type="GO" id="GO:0009403">
    <property type="term" value="P:toxin biosynthetic process"/>
    <property type="evidence" value="ECO:0007669"/>
    <property type="project" value="InterPro"/>
</dbReference>
<dbReference type="InterPro" id="IPR047680">
    <property type="entry name" value="MarP-like"/>
</dbReference>
<evidence type="ECO:0000313" key="9">
    <source>
        <dbReference type="EMBL" id="RWZ61529.1"/>
    </source>
</evidence>
<dbReference type="InterPro" id="IPR009003">
    <property type="entry name" value="Peptidase_S1_PA"/>
</dbReference>
<comment type="similarity">
    <text evidence="2">Belongs to the peptidase S1C family.</text>
</comment>
<evidence type="ECO:0000313" key="10">
    <source>
        <dbReference type="Proteomes" id="UP000288603"/>
    </source>
</evidence>
<evidence type="ECO:0000256" key="1">
    <source>
        <dbReference type="ARBA" id="ARBA00004141"/>
    </source>
</evidence>
<dbReference type="InterPro" id="IPR003825">
    <property type="entry name" value="Colicin-V_CvpA"/>
</dbReference>
<dbReference type="SUPFAM" id="SSF50494">
    <property type="entry name" value="Trypsin-like serine proteases"/>
    <property type="match status" value="1"/>
</dbReference>
<sequence>MNAVVDTVLLLLAIAALIGGWRRGALVTAASLVGLVGGLLLSTAVSPLVVEWAATFGWATSLQRTIVAVVVLVGSIALVVTVLSVLARLLRRVVSKISLGRGLDTLGGAGLGLLTWAASVWLVAGFLASTGLPPLTQIAASSRVVATLDALAPVPSSTALGALDRAIGNSGFPRVFAGGVESIIGVTEPDPTVSADVDGAAAGVLRVLSSAPSCGSDATGSGWVVGPERVVTNAHVVGGSEDLFVQLGGEGRPLPATLVVFDPERDLAVLAVPDLDVTPLPLGDELAATASAYVAGYPENGPYDVEPARVRQILQATGLDIYERDTVTREIYSLRGLVRPGNSGGPLLDPAGDVVGVVFARSTTDADTGYALTLDELAPVLDRVAATEEVPSGDCVS</sequence>
<evidence type="ECO:0000256" key="3">
    <source>
        <dbReference type="ARBA" id="ARBA00022670"/>
    </source>
</evidence>
<dbReference type="GO" id="GO:0006508">
    <property type="term" value="P:proteolysis"/>
    <property type="evidence" value="ECO:0007669"/>
    <property type="project" value="UniProtKB-KW"/>
</dbReference>
<evidence type="ECO:0000256" key="7">
    <source>
        <dbReference type="ARBA" id="ARBA00023136"/>
    </source>
</evidence>
<dbReference type="NCBIfam" id="NF033740">
    <property type="entry name" value="MarP_fam_protase"/>
    <property type="match status" value="1"/>
</dbReference>
<evidence type="ECO:0000256" key="5">
    <source>
        <dbReference type="ARBA" id="ARBA00022801"/>
    </source>
</evidence>
<dbReference type="OrthoDB" id="9766361at2"/>
<evidence type="ECO:0000256" key="2">
    <source>
        <dbReference type="ARBA" id="ARBA00010541"/>
    </source>
</evidence>
<dbReference type="InterPro" id="IPR051201">
    <property type="entry name" value="Chloro_Bact_Ser_Proteases"/>
</dbReference>
<organism evidence="9 10">
    <name type="scientific">Labedella populi</name>
    <dbReference type="NCBI Taxonomy" id="2498850"/>
    <lineage>
        <taxon>Bacteria</taxon>
        <taxon>Bacillati</taxon>
        <taxon>Actinomycetota</taxon>
        <taxon>Actinomycetes</taxon>
        <taxon>Micrococcales</taxon>
        <taxon>Microbacteriaceae</taxon>
        <taxon>Labedella</taxon>
    </lineage>
</organism>
<accession>A0A3S4C2N6</accession>
<evidence type="ECO:0000256" key="6">
    <source>
        <dbReference type="ARBA" id="ARBA00022989"/>
    </source>
</evidence>
<comment type="caution">
    <text evidence="9">The sequence shown here is derived from an EMBL/GenBank/DDBJ whole genome shotgun (WGS) entry which is preliminary data.</text>
</comment>
<evidence type="ECO:0000256" key="4">
    <source>
        <dbReference type="ARBA" id="ARBA00022692"/>
    </source>
</evidence>
<dbReference type="EMBL" id="RZNC01000003">
    <property type="protein sequence ID" value="RWZ61529.1"/>
    <property type="molecule type" value="Genomic_DNA"/>
</dbReference>
<gene>
    <name evidence="9" type="ORF">ELQ92_11165</name>
</gene>
<feature type="transmembrane region" description="Helical" evidence="8">
    <location>
        <begin position="106"/>
        <end position="128"/>
    </location>
</feature>
<dbReference type="Pfam" id="PF02674">
    <property type="entry name" value="Colicin_V"/>
    <property type="match status" value="1"/>
</dbReference>
<keyword evidence="4 8" id="KW-0812">Transmembrane</keyword>
<dbReference type="PANTHER" id="PTHR43343">
    <property type="entry name" value="PEPTIDASE S12"/>
    <property type="match status" value="1"/>
</dbReference>
<feature type="transmembrane region" description="Helical" evidence="8">
    <location>
        <begin position="66"/>
        <end position="86"/>
    </location>
</feature>